<gene>
    <name evidence="2" type="ORF">KR50_34930</name>
</gene>
<dbReference type="AlphaFoldDB" id="A0A0C2QYI3"/>
<keyword evidence="1" id="KW-0472">Membrane</keyword>
<accession>A0A0C2QYI3</accession>
<comment type="caution">
    <text evidence="2">The sequence shown here is derived from an EMBL/GenBank/DDBJ whole genome shotgun (WGS) entry which is preliminary data.</text>
</comment>
<dbReference type="Proteomes" id="UP000031972">
    <property type="component" value="Unassembled WGS sequence"/>
</dbReference>
<evidence type="ECO:0000313" key="2">
    <source>
        <dbReference type="EMBL" id="KIL43090.1"/>
    </source>
</evidence>
<evidence type="ECO:0000313" key="3">
    <source>
        <dbReference type="Proteomes" id="UP000031972"/>
    </source>
</evidence>
<feature type="transmembrane region" description="Helical" evidence="1">
    <location>
        <begin position="7"/>
        <end position="28"/>
    </location>
</feature>
<name>A0A0C2QYI3_9BACL</name>
<feature type="transmembrane region" description="Helical" evidence="1">
    <location>
        <begin position="40"/>
        <end position="57"/>
    </location>
</feature>
<evidence type="ECO:0000256" key="1">
    <source>
        <dbReference type="SAM" id="Phobius"/>
    </source>
</evidence>
<keyword evidence="1" id="KW-0812">Transmembrane</keyword>
<proteinExistence type="predicted"/>
<reference evidence="2 3" key="1">
    <citation type="submission" date="2015-01" db="EMBL/GenBank/DDBJ databases">
        <title>Jeotgalibacillus campisalis genome sequencing.</title>
        <authorList>
            <person name="Goh K.M."/>
            <person name="Chan K.-G."/>
            <person name="Yaakop A.S."/>
            <person name="Ee R."/>
            <person name="Gan H.M."/>
            <person name="Chan C.S."/>
        </authorList>
    </citation>
    <scope>NUCLEOTIDE SEQUENCE [LARGE SCALE GENOMIC DNA]</scope>
    <source>
        <strain evidence="2 3">SF-57</strain>
    </source>
</reference>
<keyword evidence="1" id="KW-1133">Transmembrane helix</keyword>
<sequence length="63" mass="7358">MNINIRKFILFFSGVLGIFLFFVIQNYIKNEPVDWWNNLVGGFIIISFTLLISWLWNGTTKGS</sequence>
<protein>
    <submittedName>
        <fullName evidence="2">Uncharacterized protein</fullName>
    </submittedName>
</protein>
<organism evidence="2 3">
    <name type="scientific">Jeotgalibacillus campisalis</name>
    <dbReference type="NCBI Taxonomy" id="220754"/>
    <lineage>
        <taxon>Bacteria</taxon>
        <taxon>Bacillati</taxon>
        <taxon>Bacillota</taxon>
        <taxon>Bacilli</taxon>
        <taxon>Bacillales</taxon>
        <taxon>Caryophanaceae</taxon>
        <taxon>Jeotgalibacillus</taxon>
    </lineage>
</organism>
<dbReference type="EMBL" id="JXRR01000022">
    <property type="protein sequence ID" value="KIL43090.1"/>
    <property type="molecule type" value="Genomic_DNA"/>
</dbReference>
<keyword evidence="3" id="KW-1185">Reference proteome</keyword>